<dbReference type="Proteomes" id="UP000282076">
    <property type="component" value="Unassembled WGS sequence"/>
</dbReference>
<proteinExistence type="predicted"/>
<sequence>MLIVVCLILFAAILALVEVPPLWRRKLKKEAWVFSIFLLGGTFLSIAQTMHAVLPNPLLWINYVYTPISNIVFNQLLG</sequence>
<evidence type="ECO:0000313" key="3">
    <source>
        <dbReference type="Proteomes" id="UP000282076"/>
    </source>
</evidence>
<evidence type="ECO:0000256" key="1">
    <source>
        <dbReference type="SAM" id="Phobius"/>
    </source>
</evidence>
<gene>
    <name evidence="2" type="ORF">D7Z26_23890</name>
</gene>
<feature type="transmembrane region" description="Helical" evidence="1">
    <location>
        <begin position="31"/>
        <end position="54"/>
    </location>
</feature>
<dbReference type="AlphaFoldDB" id="A0A494XBF1"/>
<reference evidence="2 3" key="1">
    <citation type="submission" date="2018-10" db="EMBL/GenBank/DDBJ databases">
        <title>Cohnella sp. M2MS4P-1, whole genome shotgun sequence.</title>
        <authorList>
            <person name="Tuo L."/>
        </authorList>
    </citation>
    <scope>NUCLEOTIDE SEQUENCE [LARGE SCALE GENOMIC DNA]</scope>
    <source>
        <strain evidence="2 3">M2MS4P-1</strain>
    </source>
</reference>
<keyword evidence="1" id="KW-0812">Transmembrane</keyword>
<comment type="caution">
    <text evidence="2">The sequence shown here is derived from an EMBL/GenBank/DDBJ whole genome shotgun (WGS) entry which is preliminary data.</text>
</comment>
<keyword evidence="1" id="KW-0472">Membrane</keyword>
<name>A0A494XBF1_9BACL</name>
<keyword evidence="3" id="KW-1185">Reference proteome</keyword>
<dbReference type="EMBL" id="RBZM01000011">
    <property type="protein sequence ID" value="RKP47342.1"/>
    <property type="molecule type" value="Genomic_DNA"/>
</dbReference>
<accession>A0A494XBF1</accession>
<evidence type="ECO:0000313" key="2">
    <source>
        <dbReference type="EMBL" id="RKP47342.1"/>
    </source>
</evidence>
<protein>
    <submittedName>
        <fullName evidence="2">Uncharacterized protein</fullName>
    </submittedName>
</protein>
<keyword evidence="1" id="KW-1133">Transmembrane helix</keyword>
<organism evidence="2 3">
    <name type="scientific">Cohnella endophytica</name>
    <dbReference type="NCBI Taxonomy" id="2419778"/>
    <lineage>
        <taxon>Bacteria</taxon>
        <taxon>Bacillati</taxon>
        <taxon>Bacillota</taxon>
        <taxon>Bacilli</taxon>
        <taxon>Bacillales</taxon>
        <taxon>Paenibacillaceae</taxon>
        <taxon>Cohnella</taxon>
    </lineage>
</organism>